<reference evidence="1 2" key="1">
    <citation type="submission" date="2020-08" db="EMBL/GenBank/DDBJ databases">
        <title>Sequencing the genomes of 1000 actinobacteria strains.</title>
        <authorList>
            <person name="Klenk H.-P."/>
        </authorList>
    </citation>
    <scope>NUCLEOTIDE SEQUENCE [LARGE SCALE GENOMIC DNA]</scope>
    <source>
        <strain evidence="1 2">DSM 12511</strain>
    </source>
</reference>
<name>A0A7X0FLY5_9MICO</name>
<organism evidence="1 2">
    <name type="scientific">Microbacterium thalassium</name>
    <dbReference type="NCBI Taxonomy" id="362649"/>
    <lineage>
        <taxon>Bacteria</taxon>
        <taxon>Bacillati</taxon>
        <taxon>Actinomycetota</taxon>
        <taxon>Actinomycetes</taxon>
        <taxon>Micrococcales</taxon>
        <taxon>Microbacteriaceae</taxon>
        <taxon>Microbacterium</taxon>
    </lineage>
</organism>
<accession>A0A7X0FLY5</accession>
<comment type="caution">
    <text evidence="1">The sequence shown here is derived from an EMBL/GenBank/DDBJ whole genome shotgun (WGS) entry which is preliminary data.</text>
</comment>
<evidence type="ECO:0000313" key="1">
    <source>
        <dbReference type="EMBL" id="MBB6389938.1"/>
    </source>
</evidence>
<keyword evidence="2" id="KW-1185">Reference proteome</keyword>
<proteinExistence type="predicted"/>
<sequence length="33" mass="3863">MIVILPERRQEQAEDSWCCEDLSCDYCQGPETD</sequence>
<dbReference type="EMBL" id="JACHML010000001">
    <property type="protein sequence ID" value="MBB6389938.1"/>
    <property type="molecule type" value="Genomic_DNA"/>
</dbReference>
<gene>
    <name evidence="1" type="ORF">HD594_000251</name>
</gene>
<evidence type="ECO:0000313" key="2">
    <source>
        <dbReference type="Proteomes" id="UP000537775"/>
    </source>
</evidence>
<protein>
    <submittedName>
        <fullName evidence="1">Uncharacterized protein</fullName>
    </submittedName>
</protein>
<dbReference type="Proteomes" id="UP000537775">
    <property type="component" value="Unassembled WGS sequence"/>
</dbReference>
<dbReference type="AlphaFoldDB" id="A0A7X0FLY5"/>